<feature type="compositionally biased region" description="Low complexity" evidence="1">
    <location>
        <begin position="502"/>
        <end position="517"/>
    </location>
</feature>
<gene>
    <name evidence="2" type="ORF">VTJ49DRAFT_5342</name>
</gene>
<feature type="region of interest" description="Disordered" evidence="1">
    <location>
        <begin position="499"/>
        <end position="523"/>
    </location>
</feature>
<evidence type="ECO:0000313" key="3">
    <source>
        <dbReference type="Proteomes" id="UP001583172"/>
    </source>
</evidence>
<proteinExistence type="predicted"/>
<name>A0ABR3V4E7_HUMIN</name>
<comment type="caution">
    <text evidence="2">The sequence shown here is derived from an EMBL/GenBank/DDBJ whole genome shotgun (WGS) entry which is preliminary data.</text>
</comment>
<keyword evidence="3" id="KW-1185">Reference proteome</keyword>
<feature type="region of interest" description="Disordered" evidence="1">
    <location>
        <begin position="1"/>
        <end position="122"/>
    </location>
</feature>
<feature type="compositionally biased region" description="Polar residues" evidence="1">
    <location>
        <begin position="84"/>
        <end position="102"/>
    </location>
</feature>
<sequence length="568" mass="63216">MQPPPILAEAPPNKSDDRRPLSHLLTNSEDHRASAVGAPPTDHASHADADASPPLRKDTNSSVSTVATTLTTTNLATEGTAGTPFSSMTSSPTYPAQPTQGVFSARDGSNVPPQRRPTRRRVGPLTAVQRERAHLIRKMGACADCRRRRVACHPNHHNMTWEEAARRFRSHEPSQELPPIRGSQLSPATLTSGQEPPRAMDIDPPTSHALSQPLQNEGRIRTPLPSGPRPEKPIQLPPLPGFDNFRADLQGSADRILANPFRSRYAHVSVLMVRWQEDEDSAAQSALNELERTFQEDYDYTVYVKTIPRWADESRTPYLWLSQVLGDFVTDHNQRDCLKIFYYTGCSYLDADREPVLASSRHADPASVIRWDSIRHFFENTRADTLILMDCAYYPSHSTTRREGMLELVAASAGEDHIELLGRGAFTRALADQLRTRAAQAFREPFSAAELHGRLLAVYPGLVKERHPNDRAVLRFPTPLILQLSGTKTLPSILLAPRRHQGLSQSQSHHGQAGPSSTSSLGGSQHITITFRLTDEAFNMDSWAEWLRLMPSGITEARIDGPYRNTFQ</sequence>
<accession>A0ABR3V4E7</accession>
<evidence type="ECO:0000256" key="1">
    <source>
        <dbReference type="SAM" id="MobiDB-lite"/>
    </source>
</evidence>
<feature type="compositionally biased region" description="Low complexity" evidence="1">
    <location>
        <begin position="60"/>
        <end position="83"/>
    </location>
</feature>
<feature type="compositionally biased region" description="Basic and acidic residues" evidence="1">
    <location>
        <begin position="43"/>
        <end position="59"/>
    </location>
</feature>
<dbReference type="EMBL" id="JAZGSY010000436">
    <property type="protein sequence ID" value="KAL1836281.1"/>
    <property type="molecule type" value="Genomic_DNA"/>
</dbReference>
<feature type="region of interest" description="Disordered" evidence="1">
    <location>
        <begin position="167"/>
        <end position="229"/>
    </location>
</feature>
<feature type="compositionally biased region" description="Polar residues" evidence="1">
    <location>
        <begin position="183"/>
        <end position="194"/>
    </location>
</feature>
<reference evidence="2 3" key="1">
    <citation type="journal article" date="2024" name="Commun. Biol.">
        <title>Comparative genomic analysis of thermophilic fungi reveals convergent evolutionary adaptations and gene losses.</title>
        <authorList>
            <person name="Steindorff A.S."/>
            <person name="Aguilar-Pontes M.V."/>
            <person name="Robinson A.J."/>
            <person name="Andreopoulos B."/>
            <person name="LaButti K."/>
            <person name="Kuo A."/>
            <person name="Mondo S."/>
            <person name="Riley R."/>
            <person name="Otillar R."/>
            <person name="Haridas S."/>
            <person name="Lipzen A."/>
            <person name="Grimwood J."/>
            <person name="Schmutz J."/>
            <person name="Clum A."/>
            <person name="Reid I.D."/>
            <person name="Moisan M.C."/>
            <person name="Butler G."/>
            <person name="Nguyen T.T.M."/>
            <person name="Dewar K."/>
            <person name="Conant G."/>
            <person name="Drula E."/>
            <person name="Henrissat B."/>
            <person name="Hansel C."/>
            <person name="Singer S."/>
            <person name="Hutchinson M.I."/>
            <person name="de Vries R.P."/>
            <person name="Natvig D.O."/>
            <person name="Powell A.J."/>
            <person name="Tsang A."/>
            <person name="Grigoriev I.V."/>
        </authorList>
    </citation>
    <scope>NUCLEOTIDE SEQUENCE [LARGE SCALE GENOMIC DNA]</scope>
    <source>
        <strain evidence="2 3">CBS 620.91</strain>
    </source>
</reference>
<evidence type="ECO:0000313" key="2">
    <source>
        <dbReference type="EMBL" id="KAL1836281.1"/>
    </source>
</evidence>
<dbReference type="Proteomes" id="UP001583172">
    <property type="component" value="Unassembled WGS sequence"/>
</dbReference>
<protein>
    <submittedName>
        <fullName evidence="2">Uncharacterized protein</fullName>
    </submittedName>
</protein>
<organism evidence="2 3">
    <name type="scientific">Humicola insolens</name>
    <name type="common">Soft-rot fungus</name>
    <dbReference type="NCBI Taxonomy" id="85995"/>
    <lineage>
        <taxon>Eukaryota</taxon>
        <taxon>Fungi</taxon>
        <taxon>Dikarya</taxon>
        <taxon>Ascomycota</taxon>
        <taxon>Pezizomycotina</taxon>
        <taxon>Sordariomycetes</taxon>
        <taxon>Sordariomycetidae</taxon>
        <taxon>Sordariales</taxon>
        <taxon>Chaetomiaceae</taxon>
        <taxon>Mycothermus</taxon>
    </lineage>
</organism>